<reference evidence="3 4" key="1">
    <citation type="journal article" date="2019" name="J. Gen. Appl. Microbiol.">
        <title>Aerobic degradation of cis-dichloroethene by the marine bacterium Marinobacter salsuginis strain 5N-3.</title>
        <authorList>
            <person name="Inoue Y."/>
            <person name="Fukunaga Y."/>
            <person name="Katsumata H."/>
            <person name="Ohji S."/>
            <person name="Hosoyama A."/>
            <person name="Mori K."/>
            <person name="Ando K."/>
        </authorList>
    </citation>
    <scope>NUCLEOTIDE SEQUENCE [LARGE SCALE GENOMIC DNA]</scope>
    <source>
        <strain evidence="3 4">NBRC 109114</strain>
    </source>
</reference>
<name>A0A5M3Q5V4_9GAMM</name>
<evidence type="ECO:0000256" key="1">
    <source>
        <dbReference type="SAM" id="Coils"/>
    </source>
</evidence>
<sequence>MTNIANFTSRADLSAQENMKLFVSHCRDELALYDWSKFQWKHTRTGKNVATFTRYDVWAANYPSPNDVFLEPFLSQIKAYVRYKQTISESTAMGGASSAAIKILYDAIQVVHEHRAPDLLALDGTVQQKSSEILVERYGEPSARYRVGAALARIYDFFRGKGILPSLPHWGNPHPRDKPKATRTDPDSLEWQSQRLPTLDQITALADCFARAESLEDQFWSSVIVLLMFAPSRAGELPSLAIDCLIERDGHLYVRWYGKKGFGAYQKLVPKPMEAAVRLAVERLTLIGEPARAAARFAWESPGIFMHHPGCATAVDYAPQQRLNSTQVAAAMGYKTNGRPVDSQGAWGPLKTIVKNASTSKGDVTYESLAIYTSRKYGRQGLIPSEKGGQTYQRAGDSDRPIWDSLILIRDREFHRQQGLVPFSWMTISVDDLNTQLAGRKTDTGKVSSIFERMGLSNIDGSPIELTSHQIRVWLSTVAERAGMDDWTIAHWAARTDMQHNEHYDLRTAEEIRNPSKTIMAPEFSNDPGVALAALKERPSALELVRMNQPVAYVDLGKNMIGAAQSTLYGFCTTDWAQNPCSKAHQCITCREHKCIKGDDAKLQNLRRHRDFLEKQLSLARDAVAEEYYGSAKWVERHQEDFAEVAKKIQELTLKLSTAETVVQILEDPAVPEGAVISVPSEFDPDPVERALVSQGASTTVRNEDLTEKADIFDLVGIPHG</sequence>
<protein>
    <recommendedName>
        <fullName evidence="5">Integrase</fullName>
    </recommendedName>
</protein>
<feature type="coiled-coil region" evidence="1">
    <location>
        <begin position="596"/>
        <end position="655"/>
    </location>
</feature>
<dbReference type="Proteomes" id="UP000387223">
    <property type="component" value="Unassembled WGS sequence"/>
</dbReference>
<evidence type="ECO:0008006" key="5">
    <source>
        <dbReference type="Google" id="ProtNLM"/>
    </source>
</evidence>
<evidence type="ECO:0000313" key="3">
    <source>
        <dbReference type="EMBL" id="GBO90525.1"/>
    </source>
</evidence>
<dbReference type="RefSeq" id="WP_136631812.1">
    <property type="nucleotide sequence ID" value="NZ_BGZI01000047.1"/>
</dbReference>
<dbReference type="AlphaFoldDB" id="A0A5M3Q5V4"/>
<keyword evidence="1" id="KW-0175">Coiled coil</keyword>
<evidence type="ECO:0000313" key="4">
    <source>
        <dbReference type="Proteomes" id="UP000387223"/>
    </source>
</evidence>
<comment type="caution">
    <text evidence="3">The sequence shown here is derived from an EMBL/GenBank/DDBJ whole genome shotgun (WGS) entry which is preliminary data.</text>
</comment>
<accession>A0A5M3Q5V4</accession>
<evidence type="ECO:0000256" key="2">
    <source>
        <dbReference type="SAM" id="MobiDB-lite"/>
    </source>
</evidence>
<proteinExistence type="predicted"/>
<feature type="region of interest" description="Disordered" evidence="2">
    <location>
        <begin position="168"/>
        <end position="190"/>
    </location>
</feature>
<dbReference type="EMBL" id="BGZI01000047">
    <property type="protein sequence ID" value="GBO90525.1"/>
    <property type="molecule type" value="Genomic_DNA"/>
</dbReference>
<organism evidence="3 4">
    <name type="scientific">Marinobacter salsuginis</name>
    <dbReference type="NCBI Taxonomy" id="418719"/>
    <lineage>
        <taxon>Bacteria</taxon>
        <taxon>Pseudomonadati</taxon>
        <taxon>Pseudomonadota</taxon>
        <taxon>Gammaproteobacteria</taxon>
        <taxon>Pseudomonadales</taxon>
        <taxon>Marinobacteraceae</taxon>
        <taxon>Marinobacter</taxon>
    </lineage>
</organism>
<feature type="compositionally biased region" description="Basic and acidic residues" evidence="2">
    <location>
        <begin position="174"/>
        <end position="186"/>
    </location>
</feature>
<gene>
    <name evidence="3" type="ORF">MSSD14B_41930</name>
</gene>